<dbReference type="OrthoDB" id="265405at2"/>
<dbReference type="Proteomes" id="UP000002220">
    <property type="component" value="Chromosome"/>
</dbReference>
<dbReference type="KEGG" id="plm:Plim_3444"/>
<gene>
    <name evidence="1" type="ordered locus">Plim_3444</name>
</gene>
<proteinExistence type="predicted"/>
<keyword evidence="2" id="KW-1185">Reference proteome</keyword>
<sequence>MFRCVIWAAKFSHQFPRPIFYFWRLRSILNPLILVVTAFILVALSADEASDPLKVQYLEIRLTHAEQQEITKLIDLLEFVSDGEESDSFDELIAEYPYDGSDAAYQKVQNAYQKLKDYRVQSLPLLVQHLKDKRSSLSFPYGAMGGRFTVGNACYWNIYSQLVDLPEEYSRHGYSRLGRGGKIHRQPQDCANLFDHAGGIDQWLKQNSHFCYIEMQIQSLKWLLGEEKKIGIPKPKSYFLYILPLEIQILRKQKIMGLPVDDALKHLEQALQERDLSIVPKDLLADEPQDLP</sequence>
<reference evidence="1 2" key="1">
    <citation type="journal article" date="2010" name="Stand. Genomic Sci.">
        <title>Complete genome sequence of Planctomyces limnophilus type strain (Mu 290).</title>
        <authorList>
            <person name="Labutti K."/>
            <person name="Sikorski J."/>
            <person name="Schneider S."/>
            <person name="Nolan M."/>
            <person name="Lucas S."/>
            <person name="Glavina Del Rio T."/>
            <person name="Tice H."/>
            <person name="Cheng J.F."/>
            <person name="Goodwin L."/>
            <person name="Pitluck S."/>
            <person name="Liolios K."/>
            <person name="Ivanova N."/>
            <person name="Mavromatis K."/>
            <person name="Mikhailova N."/>
            <person name="Pati A."/>
            <person name="Chen A."/>
            <person name="Palaniappan K."/>
            <person name="Land M."/>
            <person name="Hauser L."/>
            <person name="Chang Y.J."/>
            <person name="Jeffries C.D."/>
            <person name="Tindall B.J."/>
            <person name="Rohde M."/>
            <person name="Goker M."/>
            <person name="Woyke T."/>
            <person name="Bristow J."/>
            <person name="Eisen J.A."/>
            <person name="Markowitz V."/>
            <person name="Hugenholtz P."/>
            <person name="Kyrpides N.C."/>
            <person name="Klenk H.P."/>
            <person name="Lapidus A."/>
        </authorList>
    </citation>
    <scope>NUCLEOTIDE SEQUENCE [LARGE SCALE GENOMIC DNA]</scope>
    <source>
        <strain evidence="2">ATCC 43296 / DSM 3776 / IFAM 1008 / 290</strain>
    </source>
</reference>
<dbReference type="AlphaFoldDB" id="D5SUX1"/>
<dbReference type="RefSeq" id="WP_013111688.1">
    <property type="nucleotide sequence ID" value="NC_014148.1"/>
</dbReference>
<dbReference type="EMBL" id="CP001744">
    <property type="protein sequence ID" value="ADG69257.1"/>
    <property type="molecule type" value="Genomic_DNA"/>
</dbReference>
<accession>D5SUX1</accession>
<evidence type="ECO:0000313" key="1">
    <source>
        <dbReference type="EMBL" id="ADG69257.1"/>
    </source>
</evidence>
<dbReference type="HOGENOM" id="CLU_952669_0_0_0"/>
<dbReference type="STRING" id="521674.Plim_3444"/>
<protein>
    <submittedName>
        <fullName evidence="1">Uncharacterized protein</fullName>
    </submittedName>
</protein>
<evidence type="ECO:0000313" key="2">
    <source>
        <dbReference type="Proteomes" id="UP000002220"/>
    </source>
</evidence>
<name>D5SUX1_PLAL2</name>
<organism evidence="1 2">
    <name type="scientific">Planctopirus limnophila (strain ATCC 43296 / DSM 3776 / IFAM 1008 / Mu 290)</name>
    <name type="common">Planctomyces limnophilus</name>
    <dbReference type="NCBI Taxonomy" id="521674"/>
    <lineage>
        <taxon>Bacteria</taxon>
        <taxon>Pseudomonadati</taxon>
        <taxon>Planctomycetota</taxon>
        <taxon>Planctomycetia</taxon>
        <taxon>Planctomycetales</taxon>
        <taxon>Planctomycetaceae</taxon>
        <taxon>Planctopirus</taxon>
    </lineage>
</organism>